<comment type="catalytic activity">
    <reaction evidence="6">
        <text>a 2'-deoxyadenosine in DNA + S-adenosyl-L-methionine = an N(6)-methyl-2'-deoxyadenosine in DNA + S-adenosyl-L-homocysteine + H(+)</text>
        <dbReference type="Rhea" id="RHEA:15197"/>
        <dbReference type="Rhea" id="RHEA-COMP:12418"/>
        <dbReference type="Rhea" id="RHEA-COMP:12419"/>
        <dbReference type="ChEBI" id="CHEBI:15378"/>
        <dbReference type="ChEBI" id="CHEBI:57856"/>
        <dbReference type="ChEBI" id="CHEBI:59789"/>
        <dbReference type="ChEBI" id="CHEBI:90615"/>
        <dbReference type="ChEBI" id="CHEBI:90616"/>
        <dbReference type="EC" id="2.1.1.72"/>
    </reaction>
</comment>
<evidence type="ECO:0000256" key="3">
    <source>
        <dbReference type="ARBA" id="ARBA00022603"/>
    </source>
</evidence>
<dbReference type="RefSeq" id="WP_243128773.1">
    <property type="nucleotide sequence ID" value="NZ_JBBMFP010000009.1"/>
</dbReference>
<dbReference type="GO" id="GO:0032259">
    <property type="term" value="P:methylation"/>
    <property type="evidence" value="ECO:0007669"/>
    <property type="project" value="UniProtKB-KW"/>
</dbReference>
<comment type="similarity">
    <text evidence="1">Belongs to the N(4)/N(6)-methyltransferase family.</text>
</comment>
<evidence type="ECO:0000256" key="6">
    <source>
        <dbReference type="ARBA" id="ARBA00047942"/>
    </source>
</evidence>
<keyword evidence="5" id="KW-0949">S-adenosyl-L-methionine</keyword>
<dbReference type="PROSITE" id="PS00092">
    <property type="entry name" value="N6_MTASE"/>
    <property type="match status" value="1"/>
</dbReference>
<dbReference type="GO" id="GO:0008168">
    <property type="term" value="F:methyltransferase activity"/>
    <property type="evidence" value="ECO:0007669"/>
    <property type="project" value="UniProtKB-KW"/>
</dbReference>
<evidence type="ECO:0000256" key="1">
    <source>
        <dbReference type="ARBA" id="ARBA00006594"/>
    </source>
</evidence>
<evidence type="ECO:0000313" key="7">
    <source>
        <dbReference type="EMBL" id="MEQ2431658.1"/>
    </source>
</evidence>
<dbReference type="InterPro" id="IPR002052">
    <property type="entry name" value="DNA_methylase_N6_adenine_CS"/>
</dbReference>
<organism evidence="7 8">
    <name type="scientific">Blautia caccae</name>
    <dbReference type="NCBI Taxonomy" id="3133175"/>
    <lineage>
        <taxon>Bacteria</taxon>
        <taxon>Bacillati</taxon>
        <taxon>Bacillota</taxon>
        <taxon>Clostridia</taxon>
        <taxon>Lachnospirales</taxon>
        <taxon>Lachnospiraceae</taxon>
        <taxon>Blautia</taxon>
    </lineage>
</organism>
<dbReference type="Proteomes" id="UP001457898">
    <property type="component" value="Unassembled WGS sequence"/>
</dbReference>
<evidence type="ECO:0000256" key="5">
    <source>
        <dbReference type="ARBA" id="ARBA00022691"/>
    </source>
</evidence>
<dbReference type="Gene3D" id="3.40.50.150">
    <property type="entry name" value="Vaccinia Virus protein VP39"/>
    <property type="match status" value="1"/>
</dbReference>
<dbReference type="Gene3D" id="1.10.1020.10">
    <property type="entry name" value="Adenine-specific Methyltransferase, Domain 2"/>
    <property type="match status" value="1"/>
</dbReference>
<dbReference type="InterPro" id="IPR023095">
    <property type="entry name" value="Ade_MeTrfase_dom_2"/>
</dbReference>
<dbReference type="EC" id="2.1.1.72" evidence="2"/>
<keyword evidence="4" id="KW-0808">Transferase</keyword>
<dbReference type="EMBL" id="JBBMFP010000009">
    <property type="protein sequence ID" value="MEQ2431658.1"/>
    <property type="molecule type" value="Genomic_DNA"/>
</dbReference>
<evidence type="ECO:0000313" key="8">
    <source>
        <dbReference type="Proteomes" id="UP001457898"/>
    </source>
</evidence>
<reference evidence="7 8" key="1">
    <citation type="submission" date="2024-03" db="EMBL/GenBank/DDBJ databases">
        <title>Human intestinal bacterial collection.</title>
        <authorList>
            <person name="Pauvert C."/>
            <person name="Hitch T.C.A."/>
            <person name="Clavel T."/>
        </authorList>
    </citation>
    <scope>NUCLEOTIDE SEQUENCE [LARGE SCALE GENOMIC DNA]</scope>
    <source>
        <strain evidence="7 8">CLA-SR-H028</strain>
    </source>
</reference>
<keyword evidence="3 7" id="KW-0489">Methyltransferase</keyword>
<sequence>MLQHMNEINPNDQINMYPPTRFMGSKNKLLSSIWAATEDLHFNSVLDLFSGSGAVGYMYKCHGKAVACNDYMAMAATFSKAMIENNSVRLNEEAINKILSSGDNTDHFVADTFSGLYFSDEDNNLIDNIRHNISMLDDPYEKAIAMTALIRAIMKKRPRGIFTYTGNRYDDGRKDLRKSLEQLFREAAVAVNEAVFDNRKVNLSSWHDSLDLDLPHYDLIYMDPPYYTPKSDNEYVRRYHFVEGLARNWDGVEIQENTKTKKFKSYPTPFSTLSGAEEAFDHLFEKYKSSILVISYSSNSQPDKEQMLRILSKYKNNVRVTPVEHTYSFGTTKNVKRNNVQEYIFVGY</sequence>
<proteinExistence type="inferred from homology"/>
<protein>
    <recommendedName>
        <fullName evidence="2">site-specific DNA-methyltransferase (adenine-specific)</fullName>
        <ecNumber evidence="2">2.1.1.72</ecNumber>
    </recommendedName>
</protein>
<dbReference type="PRINTS" id="PR00505">
    <property type="entry name" value="D12N6MTFRASE"/>
</dbReference>
<dbReference type="Pfam" id="PF02086">
    <property type="entry name" value="MethyltransfD12"/>
    <property type="match status" value="1"/>
</dbReference>
<dbReference type="InterPro" id="IPR029063">
    <property type="entry name" value="SAM-dependent_MTases_sf"/>
</dbReference>
<comment type="caution">
    <text evidence="7">The sequence shown here is derived from an EMBL/GenBank/DDBJ whole genome shotgun (WGS) entry which is preliminary data.</text>
</comment>
<evidence type="ECO:0000256" key="4">
    <source>
        <dbReference type="ARBA" id="ARBA00022679"/>
    </source>
</evidence>
<evidence type="ECO:0000256" key="2">
    <source>
        <dbReference type="ARBA" id="ARBA00011900"/>
    </source>
</evidence>
<keyword evidence="8" id="KW-1185">Reference proteome</keyword>
<accession>A0ABV1DPH6</accession>
<dbReference type="SUPFAM" id="SSF53335">
    <property type="entry name" value="S-adenosyl-L-methionine-dependent methyltransferases"/>
    <property type="match status" value="1"/>
</dbReference>
<dbReference type="InterPro" id="IPR012327">
    <property type="entry name" value="MeTrfase_D12"/>
</dbReference>
<gene>
    <name evidence="7" type="ORF">WMO65_11640</name>
</gene>
<name>A0ABV1DPH6_9FIRM</name>